<feature type="transmembrane region" description="Helical" evidence="1">
    <location>
        <begin position="84"/>
        <end position="104"/>
    </location>
</feature>
<feature type="transmembrane region" description="Helical" evidence="1">
    <location>
        <begin position="21"/>
        <end position="44"/>
    </location>
</feature>
<protein>
    <recommendedName>
        <fullName evidence="3">Yip1 domain-containing protein</fullName>
    </recommendedName>
</protein>
<proteinExistence type="predicted"/>
<accession>A0A3B0X486</accession>
<keyword evidence="1" id="KW-0472">Membrane</keyword>
<dbReference type="EMBL" id="UOFI01000023">
    <property type="protein sequence ID" value="VAW62541.1"/>
    <property type="molecule type" value="Genomic_DNA"/>
</dbReference>
<evidence type="ECO:0000256" key="1">
    <source>
        <dbReference type="SAM" id="Phobius"/>
    </source>
</evidence>
<evidence type="ECO:0000313" key="2">
    <source>
        <dbReference type="EMBL" id="VAW62541.1"/>
    </source>
</evidence>
<gene>
    <name evidence="2" type="ORF">MNBD_GAMMA09-3766</name>
</gene>
<evidence type="ECO:0008006" key="3">
    <source>
        <dbReference type="Google" id="ProtNLM"/>
    </source>
</evidence>
<feature type="transmembrane region" description="Helical" evidence="1">
    <location>
        <begin position="146"/>
        <end position="168"/>
    </location>
</feature>
<keyword evidence="1" id="KW-0812">Transmembrane</keyword>
<feature type="transmembrane region" description="Helical" evidence="1">
    <location>
        <begin position="116"/>
        <end position="134"/>
    </location>
</feature>
<keyword evidence="1" id="KW-1133">Transmembrane helix</keyword>
<dbReference type="AlphaFoldDB" id="A0A3B0X486"/>
<organism evidence="2">
    <name type="scientific">hydrothermal vent metagenome</name>
    <dbReference type="NCBI Taxonomy" id="652676"/>
    <lineage>
        <taxon>unclassified sequences</taxon>
        <taxon>metagenomes</taxon>
        <taxon>ecological metagenomes</taxon>
    </lineage>
</organism>
<name>A0A3B0X486_9ZZZZ</name>
<reference evidence="2" key="1">
    <citation type="submission" date="2018-06" db="EMBL/GenBank/DDBJ databases">
        <authorList>
            <person name="Zhirakovskaya E."/>
        </authorList>
    </citation>
    <scope>NUCLEOTIDE SEQUENCE</scope>
</reference>
<sequence length="198" mass="21595">MANNFFKILIGNLFLTKGPQDFPFSTVLMVLCLLANFITGVLVSQSSVELDIAVLAMIVDIAVLLLFVYLVLRGLSKAERFVQTVISLASIGVVYQVIAFIWLNNIDIDVEAPEELKGVAIAFFIFSSWSLAVITHVFRSSFEVRLPLAMVLTICYITISLLAHGFFFPESITTGSITAEPITTGSTVTAPLITEPGK</sequence>
<feature type="transmembrane region" description="Helical" evidence="1">
    <location>
        <begin position="50"/>
        <end position="72"/>
    </location>
</feature>